<feature type="compositionally biased region" description="Polar residues" evidence="3">
    <location>
        <begin position="25"/>
        <end position="34"/>
    </location>
</feature>
<dbReference type="PANTHER" id="PTHR34224">
    <property type="entry name" value="INTERACTOR OF CONSTITUTIVE ACTIVE ROPS 2, CHLOROPLASTIC-RELATED"/>
    <property type="match status" value="1"/>
</dbReference>
<name>A0A835QDA0_VANPL</name>
<proteinExistence type="inferred from homology"/>
<sequence length="383" mass="42658">MPRSRGSEMANQRQSPRVPLHLKTTACSEANSRPTNDRSPKQNDHRSPRSLLHGKKVLKVADLEAKLAQAQEEMKKLKDQLALAEEAKRDVQLELEETKKLFPVTPPKTASPELEEEEKEKTINMEEEKVDEEGPHEEAVEALLAEEDSINYPTTDVFEVTPTKMQGEGSQAKEEGERGAAAQAFLEDEAEKKVEEQKEADSKMAELRSTITEKTVELKRVLLENESLRNEAEEAKSDSVAAKDKAEEMATKFAGAMQELGESRKALEQIREKLEAQDRSKASLEAEMNRLRVQTEQWRKAAEAAASVLAAGDGEDLNGRRVSERCRSMENHHRDYDVSASGGGWSPAVAGGEMEDGMSGGKRRSSGGIRMFGDLWKKKTQQK</sequence>
<comment type="caution">
    <text evidence="4">The sequence shown here is derived from an EMBL/GenBank/DDBJ whole genome shotgun (WGS) entry which is preliminary data.</text>
</comment>
<feature type="compositionally biased region" description="Basic and acidic residues" evidence="3">
    <location>
        <begin position="35"/>
        <end position="47"/>
    </location>
</feature>
<dbReference type="EMBL" id="JADCNM010000010">
    <property type="protein sequence ID" value="KAG0465687.1"/>
    <property type="molecule type" value="Genomic_DNA"/>
</dbReference>
<evidence type="ECO:0000313" key="4">
    <source>
        <dbReference type="EMBL" id="KAG0465687.1"/>
    </source>
</evidence>
<accession>A0A835QDA0</accession>
<dbReference type="OrthoDB" id="782896at2759"/>
<protein>
    <submittedName>
        <fullName evidence="4">Uncharacterized protein</fullName>
    </submittedName>
</protein>
<evidence type="ECO:0000256" key="2">
    <source>
        <dbReference type="ARBA" id="ARBA00023054"/>
    </source>
</evidence>
<reference evidence="4 5" key="1">
    <citation type="journal article" date="2020" name="Nat. Food">
        <title>A phased Vanilla planifolia genome enables genetic improvement of flavour and production.</title>
        <authorList>
            <person name="Hasing T."/>
            <person name="Tang H."/>
            <person name="Brym M."/>
            <person name="Khazi F."/>
            <person name="Huang T."/>
            <person name="Chambers A.H."/>
        </authorList>
    </citation>
    <scope>NUCLEOTIDE SEQUENCE [LARGE SCALE GENOMIC DNA]</scope>
    <source>
        <tissue evidence="4">Leaf</tissue>
    </source>
</reference>
<dbReference type="Proteomes" id="UP000639772">
    <property type="component" value="Chromosome 10"/>
</dbReference>
<evidence type="ECO:0000313" key="5">
    <source>
        <dbReference type="Proteomes" id="UP000639772"/>
    </source>
</evidence>
<feature type="compositionally biased region" description="Basic and acidic residues" evidence="3">
    <location>
        <begin position="119"/>
        <end position="136"/>
    </location>
</feature>
<feature type="region of interest" description="Disordered" evidence="3">
    <location>
        <begin position="102"/>
        <end position="136"/>
    </location>
</feature>
<evidence type="ECO:0000256" key="3">
    <source>
        <dbReference type="SAM" id="MobiDB-lite"/>
    </source>
</evidence>
<feature type="region of interest" description="Disordered" evidence="3">
    <location>
        <begin position="1"/>
        <end position="55"/>
    </location>
</feature>
<feature type="compositionally biased region" description="Basic and acidic residues" evidence="3">
    <location>
        <begin position="190"/>
        <end position="206"/>
    </location>
</feature>
<dbReference type="PANTHER" id="PTHR34224:SF2">
    <property type="entry name" value="INTERACTOR OF CONSTITUTIVE ACTIVE ROPS 4"/>
    <property type="match status" value="1"/>
</dbReference>
<keyword evidence="2" id="KW-0175">Coiled coil</keyword>
<gene>
    <name evidence="4" type="ORF">HPP92_019851</name>
</gene>
<evidence type="ECO:0000256" key="1">
    <source>
        <dbReference type="ARBA" id="ARBA00009778"/>
    </source>
</evidence>
<dbReference type="InterPro" id="IPR029688">
    <property type="entry name" value="ICR"/>
</dbReference>
<feature type="region of interest" description="Disordered" evidence="3">
    <location>
        <begin position="186"/>
        <end position="206"/>
    </location>
</feature>
<organism evidence="4 5">
    <name type="scientific">Vanilla planifolia</name>
    <name type="common">Vanilla</name>
    <dbReference type="NCBI Taxonomy" id="51239"/>
    <lineage>
        <taxon>Eukaryota</taxon>
        <taxon>Viridiplantae</taxon>
        <taxon>Streptophyta</taxon>
        <taxon>Embryophyta</taxon>
        <taxon>Tracheophyta</taxon>
        <taxon>Spermatophyta</taxon>
        <taxon>Magnoliopsida</taxon>
        <taxon>Liliopsida</taxon>
        <taxon>Asparagales</taxon>
        <taxon>Orchidaceae</taxon>
        <taxon>Vanilloideae</taxon>
        <taxon>Vanilleae</taxon>
        <taxon>Vanilla</taxon>
    </lineage>
</organism>
<comment type="similarity">
    <text evidence="1">Belongs to the ICR family.</text>
</comment>
<dbReference type="AlphaFoldDB" id="A0A835QDA0"/>
<feature type="region of interest" description="Disordered" evidence="3">
    <location>
        <begin position="333"/>
        <end position="383"/>
    </location>
</feature>